<protein>
    <submittedName>
        <fullName evidence="2">Uncharacterized protein</fullName>
    </submittedName>
</protein>
<keyword evidence="3" id="KW-1185">Reference proteome</keyword>
<gene>
    <name evidence="2" type="ORF">Pyn_06030</name>
</gene>
<dbReference type="AlphaFoldDB" id="A0A314Z1S4"/>
<name>A0A314Z1S4_PRUYE</name>
<proteinExistence type="predicted"/>
<evidence type="ECO:0000256" key="1">
    <source>
        <dbReference type="SAM" id="MobiDB-lite"/>
    </source>
</evidence>
<evidence type="ECO:0000313" key="3">
    <source>
        <dbReference type="Proteomes" id="UP000250321"/>
    </source>
</evidence>
<feature type="region of interest" description="Disordered" evidence="1">
    <location>
        <begin position="1"/>
        <end position="110"/>
    </location>
</feature>
<sequence length="156" mass="17231">MSSGLKSKVQDKFTGISSSEGLNQDNHSSDQLKKDDDLVDSSLNNLPDMNKPPGGLESEYHPPDRSQQNLNPDQSQPLSSNGSDVSGSVRNDVSESGNNDDESSQEKAPEYLYDKGQNQTQILTVPARLKLLVVLMKQLLMVLMKQLLRSQEIKMV</sequence>
<dbReference type="STRING" id="2094558.A0A314Z1S4"/>
<dbReference type="Proteomes" id="UP000250321">
    <property type="component" value="Unassembled WGS sequence"/>
</dbReference>
<organism evidence="2 3">
    <name type="scientific">Prunus yedoensis var. nudiflora</name>
    <dbReference type="NCBI Taxonomy" id="2094558"/>
    <lineage>
        <taxon>Eukaryota</taxon>
        <taxon>Viridiplantae</taxon>
        <taxon>Streptophyta</taxon>
        <taxon>Embryophyta</taxon>
        <taxon>Tracheophyta</taxon>
        <taxon>Spermatophyta</taxon>
        <taxon>Magnoliopsida</taxon>
        <taxon>eudicotyledons</taxon>
        <taxon>Gunneridae</taxon>
        <taxon>Pentapetalae</taxon>
        <taxon>rosids</taxon>
        <taxon>fabids</taxon>
        <taxon>Rosales</taxon>
        <taxon>Rosaceae</taxon>
        <taxon>Amygdaloideae</taxon>
        <taxon>Amygdaleae</taxon>
        <taxon>Prunus</taxon>
    </lineage>
</organism>
<comment type="caution">
    <text evidence="2">The sequence shown here is derived from an EMBL/GenBank/DDBJ whole genome shotgun (WGS) entry which is preliminary data.</text>
</comment>
<dbReference type="EMBL" id="PJQY01000269">
    <property type="protein sequence ID" value="PQQ14225.1"/>
    <property type="molecule type" value="Genomic_DNA"/>
</dbReference>
<evidence type="ECO:0000313" key="2">
    <source>
        <dbReference type="EMBL" id="PQQ14225.1"/>
    </source>
</evidence>
<reference evidence="2 3" key="1">
    <citation type="submission" date="2018-02" db="EMBL/GenBank/DDBJ databases">
        <title>Draft genome of wild Prunus yedoensis var. nudiflora.</title>
        <authorList>
            <person name="Baek S."/>
            <person name="Kim J.-H."/>
            <person name="Choi K."/>
            <person name="Kim G.-B."/>
            <person name="Cho A."/>
            <person name="Jang H."/>
            <person name="Shin C.-H."/>
            <person name="Yu H.-J."/>
            <person name="Mun J.-H."/>
        </authorList>
    </citation>
    <scope>NUCLEOTIDE SEQUENCE [LARGE SCALE GENOMIC DNA]</scope>
    <source>
        <strain evidence="3">cv. Jeju island</strain>
        <tissue evidence="2">Leaf</tissue>
    </source>
</reference>
<feature type="compositionally biased region" description="Basic and acidic residues" evidence="1">
    <location>
        <begin position="27"/>
        <end position="36"/>
    </location>
</feature>
<feature type="compositionally biased region" description="Polar residues" evidence="1">
    <location>
        <begin position="15"/>
        <end position="26"/>
    </location>
</feature>
<feature type="compositionally biased region" description="Polar residues" evidence="1">
    <location>
        <begin position="65"/>
        <end position="97"/>
    </location>
</feature>
<accession>A0A314Z1S4</accession>